<dbReference type="EMBL" id="KN837254">
    <property type="protein sequence ID" value="KIJ30781.1"/>
    <property type="molecule type" value="Genomic_DNA"/>
</dbReference>
<evidence type="ECO:0000313" key="1">
    <source>
        <dbReference type="EMBL" id="KIJ30781.1"/>
    </source>
</evidence>
<gene>
    <name evidence="1" type="ORF">M422DRAFT_53596</name>
</gene>
<reference evidence="1 2" key="1">
    <citation type="submission" date="2014-06" db="EMBL/GenBank/DDBJ databases">
        <title>Evolutionary Origins and Diversification of the Mycorrhizal Mutualists.</title>
        <authorList>
            <consortium name="DOE Joint Genome Institute"/>
            <consortium name="Mycorrhizal Genomics Consortium"/>
            <person name="Kohler A."/>
            <person name="Kuo A."/>
            <person name="Nagy L.G."/>
            <person name="Floudas D."/>
            <person name="Copeland A."/>
            <person name="Barry K.W."/>
            <person name="Cichocki N."/>
            <person name="Veneault-Fourrey C."/>
            <person name="LaButti K."/>
            <person name="Lindquist E.A."/>
            <person name="Lipzen A."/>
            <person name="Lundell T."/>
            <person name="Morin E."/>
            <person name="Murat C."/>
            <person name="Riley R."/>
            <person name="Ohm R."/>
            <person name="Sun H."/>
            <person name="Tunlid A."/>
            <person name="Henrissat B."/>
            <person name="Grigoriev I.V."/>
            <person name="Hibbett D.S."/>
            <person name="Martin F."/>
        </authorList>
    </citation>
    <scope>NUCLEOTIDE SEQUENCE [LARGE SCALE GENOMIC DNA]</scope>
    <source>
        <strain evidence="1 2">SS14</strain>
    </source>
</reference>
<proteinExistence type="predicted"/>
<accession>A0A0C9UZG7</accession>
<organism evidence="1 2">
    <name type="scientific">Sphaerobolus stellatus (strain SS14)</name>
    <dbReference type="NCBI Taxonomy" id="990650"/>
    <lineage>
        <taxon>Eukaryota</taxon>
        <taxon>Fungi</taxon>
        <taxon>Dikarya</taxon>
        <taxon>Basidiomycota</taxon>
        <taxon>Agaricomycotina</taxon>
        <taxon>Agaricomycetes</taxon>
        <taxon>Phallomycetidae</taxon>
        <taxon>Geastrales</taxon>
        <taxon>Sphaerobolaceae</taxon>
        <taxon>Sphaerobolus</taxon>
    </lineage>
</organism>
<dbReference type="HOGENOM" id="CLU_691114_0_0_1"/>
<sequence>MRYSAYEFPDHRSSYSSDLLVNLMSHLLMSSPDEWISGSLSVASDFLEPLATCLEKNGDMLPLRTLICLASWSANIGIILLSRWEPSKNPIVQSFLRFTFQCQDVVQGHGAPISPPEWSKVREQALEYFLSMPLPNPQVISDAHRLFTLTRNSSHRNLDDGYLDFLMHAMKSTELSVEVRNRSIQISSTVIREIVSLQAEERKTQFLKTMFHAFPNGSLFDKSEEIEKTYFRLIIAMLQTPGSTDMLISSGKIRYHLSLLPSITKMDDFETNAREYASFIVTFQTQVIFPHYMAYSSKKNGETLISLWMMMDNIYREYSKMDRSIWDRTAAVLATYSLENWKTLVAADLIHKLKRLVQVSLNANSPSCVDTSDLQKPWSIMRELLDDIEAYQCPNTSNS</sequence>
<protein>
    <submittedName>
        <fullName evidence="1">Uncharacterized protein</fullName>
    </submittedName>
</protein>
<dbReference type="AlphaFoldDB" id="A0A0C9UZG7"/>
<dbReference type="Proteomes" id="UP000054279">
    <property type="component" value="Unassembled WGS sequence"/>
</dbReference>
<name>A0A0C9UZG7_SPHS4</name>
<keyword evidence="2" id="KW-1185">Reference proteome</keyword>
<evidence type="ECO:0000313" key="2">
    <source>
        <dbReference type="Proteomes" id="UP000054279"/>
    </source>
</evidence>